<evidence type="ECO:0000256" key="2">
    <source>
        <dbReference type="ARBA" id="ARBA00022741"/>
    </source>
</evidence>
<dbReference type="InterPro" id="IPR000719">
    <property type="entry name" value="Prot_kinase_dom"/>
</dbReference>
<dbReference type="PROSITE" id="PS00108">
    <property type="entry name" value="PROTEIN_KINASE_ST"/>
    <property type="match status" value="1"/>
</dbReference>
<evidence type="ECO:0000256" key="5">
    <source>
        <dbReference type="PROSITE-ProRule" id="PRU10141"/>
    </source>
</evidence>
<protein>
    <recommendedName>
        <fullName evidence="7">Protein kinase domain-containing protein</fullName>
    </recommendedName>
</protein>
<evidence type="ECO:0000256" key="1">
    <source>
        <dbReference type="ARBA" id="ARBA00022679"/>
    </source>
</evidence>
<organism evidence="8 9">
    <name type="scientific">Fraxinus pennsylvanica</name>
    <dbReference type="NCBI Taxonomy" id="56036"/>
    <lineage>
        <taxon>Eukaryota</taxon>
        <taxon>Viridiplantae</taxon>
        <taxon>Streptophyta</taxon>
        <taxon>Embryophyta</taxon>
        <taxon>Tracheophyta</taxon>
        <taxon>Spermatophyta</taxon>
        <taxon>Magnoliopsida</taxon>
        <taxon>eudicotyledons</taxon>
        <taxon>Gunneridae</taxon>
        <taxon>Pentapetalae</taxon>
        <taxon>asterids</taxon>
        <taxon>lamiids</taxon>
        <taxon>Lamiales</taxon>
        <taxon>Oleaceae</taxon>
        <taxon>Oleeae</taxon>
        <taxon>Fraxinus</taxon>
    </lineage>
</organism>
<comment type="similarity">
    <text evidence="6">Belongs to the protein kinase superfamily.</text>
</comment>
<dbReference type="PROSITE" id="PS50011">
    <property type="entry name" value="PROTEIN_KINASE_DOM"/>
    <property type="match status" value="1"/>
</dbReference>
<evidence type="ECO:0000256" key="3">
    <source>
        <dbReference type="ARBA" id="ARBA00022777"/>
    </source>
</evidence>
<gene>
    <name evidence="8" type="ORF">FPE_LOCUS7843</name>
</gene>
<feature type="binding site" evidence="5">
    <location>
        <position position="78"/>
    </location>
    <ligand>
        <name>ATP</name>
        <dbReference type="ChEBI" id="CHEBI:30616"/>
    </ligand>
</feature>
<proteinExistence type="inferred from homology"/>
<evidence type="ECO:0000256" key="4">
    <source>
        <dbReference type="ARBA" id="ARBA00022840"/>
    </source>
</evidence>
<accession>A0AAD1Z177</accession>
<dbReference type="PANTHER" id="PTHR48011">
    <property type="entry name" value="CCR4-NOT TRANSCRIPTIONAL COMPLEX SUBUNIT CAF120-RELATED"/>
    <property type="match status" value="1"/>
</dbReference>
<name>A0AAD1Z177_9LAMI</name>
<dbReference type="Proteomes" id="UP000834106">
    <property type="component" value="Chromosome 4"/>
</dbReference>
<evidence type="ECO:0000256" key="6">
    <source>
        <dbReference type="RuleBase" id="RU000304"/>
    </source>
</evidence>
<dbReference type="EMBL" id="OU503039">
    <property type="protein sequence ID" value="CAI9760413.1"/>
    <property type="molecule type" value="Genomic_DNA"/>
</dbReference>
<keyword evidence="2 5" id="KW-0547">Nucleotide-binding</keyword>
<dbReference type="GO" id="GO:0004674">
    <property type="term" value="F:protein serine/threonine kinase activity"/>
    <property type="evidence" value="ECO:0007669"/>
    <property type="project" value="UniProtKB-KW"/>
</dbReference>
<sequence>MCGSVMSHTSRRNCTKKILCIKEPPRPKSPNDTTYSSSIFTNSCFSPMEWTRGPIIGRGSSACVSLANTSSGELFAVKSTELSSSSFLQKEQSIISQLNSPFVIKCLGSDITLEDNKPIYNLFLEYVPGGALSDQVRKEGSSIDEYMIQFYAHQMLRGLNYLHLNGLVHGDIKGQNILMGKDGIKIADFGCAQFIKEDDDDAIAGKSRFSGTPVYMAPEVARGEERGFPADIWALGCTVIEIATGCTPWPEMHDLVSALYRIGYSGDVPEFPTWLSDKAKEFLSKCLTRDAKLRWTAEELLKHSFFDGLGDNCGGEVREFNRISPTSVLDQCFWDSTEAPEYPSRNPDSPADRISRLIRDSSSISSNLPNWTEEEDWITVRGIDFEENVDQNSYNFIQDFGALFSNAESYIFMNVNEDELQTSISVEDSSFDCFSYDISIKDVLECFYIPEDDFRCLQIP</sequence>
<dbReference type="Pfam" id="PF00069">
    <property type="entry name" value="Pkinase"/>
    <property type="match status" value="1"/>
</dbReference>
<keyword evidence="3" id="KW-0418">Kinase</keyword>
<dbReference type="CDD" id="cd06606">
    <property type="entry name" value="STKc_MAPKKK"/>
    <property type="match status" value="1"/>
</dbReference>
<evidence type="ECO:0000313" key="8">
    <source>
        <dbReference type="EMBL" id="CAI9760413.1"/>
    </source>
</evidence>
<dbReference type="AlphaFoldDB" id="A0AAD1Z177"/>
<dbReference type="InterPro" id="IPR017441">
    <property type="entry name" value="Protein_kinase_ATP_BS"/>
</dbReference>
<keyword evidence="6" id="KW-0723">Serine/threonine-protein kinase</keyword>
<dbReference type="SUPFAM" id="SSF56112">
    <property type="entry name" value="Protein kinase-like (PK-like)"/>
    <property type="match status" value="1"/>
</dbReference>
<keyword evidence="9" id="KW-1185">Reference proteome</keyword>
<reference evidence="8" key="1">
    <citation type="submission" date="2023-05" db="EMBL/GenBank/DDBJ databases">
        <authorList>
            <person name="Huff M."/>
        </authorList>
    </citation>
    <scope>NUCLEOTIDE SEQUENCE</scope>
</reference>
<dbReference type="InterPro" id="IPR011009">
    <property type="entry name" value="Kinase-like_dom_sf"/>
</dbReference>
<dbReference type="PANTHER" id="PTHR48011:SF76">
    <property type="entry name" value="MITOGEN-ACTIVATED PROTEIN KINASE KINASE KINASE 15"/>
    <property type="match status" value="1"/>
</dbReference>
<dbReference type="GO" id="GO:0005524">
    <property type="term" value="F:ATP binding"/>
    <property type="evidence" value="ECO:0007669"/>
    <property type="project" value="UniProtKB-UniRule"/>
</dbReference>
<evidence type="ECO:0000313" key="9">
    <source>
        <dbReference type="Proteomes" id="UP000834106"/>
    </source>
</evidence>
<dbReference type="SMART" id="SM00220">
    <property type="entry name" value="S_TKc"/>
    <property type="match status" value="1"/>
</dbReference>
<evidence type="ECO:0000259" key="7">
    <source>
        <dbReference type="PROSITE" id="PS50011"/>
    </source>
</evidence>
<feature type="domain" description="Protein kinase" evidence="7">
    <location>
        <begin position="50"/>
        <end position="306"/>
    </location>
</feature>
<keyword evidence="1" id="KW-0808">Transferase</keyword>
<dbReference type="InterPro" id="IPR052751">
    <property type="entry name" value="Plant_MAPKKK"/>
</dbReference>
<dbReference type="InterPro" id="IPR008271">
    <property type="entry name" value="Ser/Thr_kinase_AS"/>
</dbReference>
<dbReference type="PROSITE" id="PS00107">
    <property type="entry name" value="PROTEIN_KINASE_ATP"/>
    <property type="match status" value="1"/>
</dbReference>
<dbReference type="GO" id="GO:0007165">
    <property type="term" value="P:signal transduction"/>
    <property type="evidence" value="ECO:0007669"/>
    <property type="project" value="TreeGrafter"/>
</dbReference>
<keyword evidence="4 5" id="KW-0067">ATP-binding</keyword>
<dbReference type="Gene3D" id="1.10.510.10">
    <property type="entry name" value="Transferase(Phosphotransferase) domain 1"/>
    <property type="match status" value="1"/>
</dbReference>